<gene>
    <name evidence="3" type="primary">turD</name>
    <name evidence="3" type="ORF">NCTC9428_03521</name>
</gene>
<reference evidence="3 4" key="1">
    <citation type="submission" date="2018-12" db="EMBL/GenBank/DDBJ databases">
        <authorList>
            <consortium name="Pathogen Informatics"/>
        </authorList>
    </citation>
    <scope>NUCLEOTIDE SEQUENCE [LARGE SCALE GENOMIC DNA]</scope>
    <source>
        <strain evidence="3 4">NCTC9428</strain>
    </source>
</reference>
<evidence type="ECO:0000256" key="1">
    <source>
        <dbReference type="SAM" id="MobiDB-lite"/>
    </source>
</evidence>
<feature type="domain" description="MvaT DNA-binding" evidence="2">
    <location>
        <begin position="85"/>
        <end position="121"/>
    </location>
</feature>
<feature type="region of interest" description="Disordered" evidence="1">
    <location>
        <begin position="63"/>
        <end position="82"/>
    </location>
</feature>
<dbReference type="Pfam" id="PF22055">
    <property type="entry name" value="MvaT_DBD"/>
    <property type="match status" value="1"/>
</dbReference>
<protein>
    <submittedName>
        <fullName evidence="3">Transcriptional regulator TurD</fullName>
    </submittedName>
</protein>
<dbReference type="NCBIfam" id="NF041859">
    <property type="entry name" value="silencer_MvaTU"/>
    <property type="match status" value="1"/>
</dbReference>
<dbReference type="RefSeq" id="WP_126364786.1">
    <property type="nucleotide sequence ID" value="NZ_LR134318.1"/>
</dbReference>
<accession>A0A3S5E9P7</accession>
<evidence type="ECO:0000313" key="4">
    <source>
        <dbReference type="Proteomes" id="UP000281909"/>
    </source>
</evidence>
<dbReference type="EMBL" id="LR134318">
    <property type="protein sequence ID" value="VEF11894.1"/>
    <property type="molecule type" value="Genomic_DNA"/>
</dbReference>
<dbReference type="InterPro" id="IPR035616">
    <property type="entry name" value="MvaT_DBD"/>
</dbReference>
<evidence type="ECO:0000313" key="3">
    <source>
        <dbReference type="EMBL" id="VEF11894.1"/>
    </source>
</evidence>
<evidence type="ECO:0000259" key="2">
    <source>
        <dbReference type="Pfam" id="PF22055"/>
    </source>
</evidence>
<dbReference type="Proteomes" id="UP000281909">
    <property type="component" value="Chromosome"/>
</dbReference>
<dbReference type="AlphaFoldDB" id="A0A3S5E9P7"/>
<dbReference type="OrthoDB" id="6367018at2"/>
<name>A0A3S5E9P7_PSEFL</name>
<proteinExistence type="predicted"/>
<organism evidence="3 4">
    <name type="scientific">Pseudomonas fluorescens</name>
    <dbReference type="NCBI Taxonomy" id="294"/>
    <lineage>
        <taxon>Bacteria</taxon>
        <taxon>Pseudomonadati</taxon>
        <taxon>Pseudomonadota</taxon>
        <taxon>Gammaproteobacteria</taxon>
        <taxon>Pseudomonadales</taxon>
        <taxon>Pseudomonadaceae</taxon>
        <taxon>Pseudomonas</taxon>
    </lineage>
</organism>
<sequence length="124" mass="13910">MSRLAEYRKLEQQLAAQLAELESMKSDSGLQAEMQFESKLRALLAEYGYSLRDVISLLDPNAAKRGKSAPLTTPEKGTRKARSLKIYKNPYSGEIVETKGGNHKLLKAWKNEHGSDVVESWLSK</sequence>
<dbReference type="CDD" id="cd16170">
    <property type="entry name" value="MvaT_DBD"/>
    <property type="match status" value="1"/>
</dbReference>